<dbReference type="Proteomes" id="UP000594262">
    <property type="component" value="Unplaced"/>
</dbReference>
<accession>A0A7M5UHS6</accession>
<evidence type="ECO:0000256" key="6">
    <source>
        <dbReference type="PROSITE-ProRule" id="PRU01313"/>
    </source>
</evidence>
<organism evidence="9 10">
    <name type="scientific">Clytia hemisphaerica</name>
    <dbReference type="NCBI Taxonomy" id="252671"/>
    <lineage>
        <taxon>Eukaryota</taxon>
        <taxon>Metazoa</taxon>
        <taxon>Cnidaria</taxon>
        <taxon>Hydrozoa</taxon>
        <taxon>Hydroidolina</taxon>
        <taxon>Leptothecata</taxon>
        <taxon>Obeliida</taxon>
        <taxon>Clytiidae</taxon>
        <taxon>Clytia</taxon>
    </lineage>
</organism>
<comment type="subcellular location">
    <subcellularLocation>
        <location evidence="1 6">Nucleus</location>
    </subcellularLocation>
</comment>
<dbReference type="GO" id="GO:0000978">
    <property type="term" value="F:RNA polymerase II cis-regulatory region sequence-specific DNA binding"/>
    <property type="evidence" value="ECO:0007669"/>
    <property type="project" value="TreeGrafter"/>
</dbReference>
<dbReference type="PANTHER" id="PTHR11037:SF20">
    <property type="entry name" value="PROTEIN GRAINYHEAD"/>
    <property type="match status" value="1"/>
</dbReference>
<feature type="domain" description="Grh/CP2 DB" evidence="8">
    <location>
        <begin position="262"/>
        <end position="488"/>
    </location>
</feature>
<dbReference type="OrthoDB" id="7680836at2759"/>
<dbReference type="GO" id="GO:0005634">
    <property type="term" value="C:nucleus"/>
    <property type="evidence" value="ECO:0007669"/>
    <property type="project" value="UniProtKB-SubCell"/>
</dbReference>
<evidence type="ECO:0000256" key="2">
    <source>
        <dbReference type="ARBA" id="ARBA00023015"/>
    </source>
</evidence>
<sequence length="646" mass="73945">MSSLVSCTKCFHSRCSTYLIKTRKDLVWFGLLEGRGMSNKTHSESDSSPEENKLYISPSFVRDREEKGWRSYATSSELMTTASAIFSQINNPSPDDDNQVNFLYDYYGMTDETRQEPPSPGHSPVTGTSKEIAEHHGEEGSSSSREHEYEEHHAYHHHHHHINVSDNVDIPLTSKDNVSPELEPRHSFAEKPTLSIFSSQASESSANNQRKSYSSIPPLNKNEKSSSSHANTSSPVIETESAPKSSFNHYSRPMLYYEDNNQLSFRYMYVLEAQTSLVQKRGEDSLTYLNKGQFYFISFEAQHSKAVRVKSIIHLVFRNEKEPDNELTHWRYWYNQQPNPNQRALDIDMKSCQNIEDVEEVGYNALAVYWDPNAKSKVSLRINCLSTDFSAQKGVKGIPLHLQIDTFEDFSDATIPTHRAFCQIKVFRDKGAERKNKDEAKTVNKRVVKYLKGSDNAQADMLHVFQMQNKVTFLYPTTNILSKSVVFVPPKEREKERTRSTDGATSINTGGFFSQLRERENKRGFNAALSNAKDDLEQLDVLPRSKKANFCMKKSPAVTIYVRKEEEKAYNALMLEVATLDSLKNAISVKYNVPEEMIKQVFKKTKKGILVFVDDQLVEQFVDEDDFLISIDFDNQMGHFEVVFNC</sequence>
<evidence type="ECO:0000256" key="4">
    <source>
        <dbReference type="ARBA" id="ARBA00023163"/>
    </source>
</evidence>
<keyword evidence="5 6" id="KW-0539">Nucleus</keyword>
<protein>
    <recommendedName>
        <fullName evidence="8">Grh/CP2 DB domain-containing protein</fullName>
    </recommendedName>
</protein>
<keyword evidence="10" id="KW-1185">Reference proteome</keyword>
<evidence type="ECO:0000256" key="5">
    <source>
        <dbReference type="ARBA" id="ARBA00023242"/>
    </source>
</evidence>
<dbReference type="AlphaFoldDB" id="A0A7M5UHS6"/>
<feature type="region of interest" description="Disordered" evidence="7">
    <location>
        <begin position="110"/>
        <end position="245"/>
    </location>
</feature>
<name>A0A7M5UHS6_9CNID</name>
<proteinExistence type="predicted"/>
<dbReference type="GO" id="GO:0001228">
    <property type="term" value="F:DNA-binding transcription activator activity, RNA polymerase II-specific"/>
    <property type="evidence" value="ECO:0007669"/>
    <property type="project" value="TreeGrafter"/>
</dbReference>
<dbReference type="InterPro" id="IPR040167">
    <property type="entry name" value="TF_CP2-like"/>
</dbReference>
<dbReference type="Pfam" id="PF04516">
    <property type="entry name" value="CP2"/>
    <property type="match status" value="1"/>
</dbReference>
<keyword evidence="4" id="KW-0804">Transcription</keyword>
<dbReference type="InterPro" id="IPR057520">
    <property type="entry name" value="GRHL1/CP2_C"/>
</dbReference>
<keyword evidence="2" id="KW-0805">Transcription regulation</keyword>
<evidence type="ECO:0000259" key="8">
    <source>
        <dbReference type="PROSITE" id="PS51968"/>
    </source>
</evidence>
<evidence type="ECO:0000313" key="9">
    <source>
        <dbReference type="EnsemblMetazoa" id="CLYHEMP010495.1"/>
    </source>
</evidence>
<feature type="compositionally biased region" description="Basic and acidic residues" evidence="7">
    <location>
        <begin position="131"/>
        <end position="153"/>
    </location>
</feature>
<evidence type="ECO:0000313" key="10">
    <source>
        <dbReference type="Proteomes" id="UP000594262"/>
    </source>
</evidence>
<dbReference type="InterPro" id="IPR007604">
    <property type="entry name" value="CP2"/>
</dbReference>
<feature type="compositionally biased region" description="Polar residues" evidence="7">
    <location>
        <begin position="227"/>
        <end position="245"/>
    </location>
</feature>
<dbReference type="EnsemblMetazoa" id="CLYHEMT010495.1">
    <property type="protein sequence ID" value="CLYHEMP010495.1"/>
    <property type="gene ID" value="CLYHEMG010495"/>
</dbReference>
<dbReference type="PANTHER" id="PTHR11037">
    <property type="entry name" value="TRANSCRIPTION FACTOR CP2"/>
    <property type="match status" value="1"/>
</dbReference>
<dbReference type="Pfam" id="PF25416">
    <property type="entry name" value="GRHL1_C"/>
    <property type="match status" value="1"/>
</dbReference>
<feature type="compositionally biased region" description="Low complexity" evidence="7">
    <location>
        <begin position="198"/>
        <end position="209"/>
    </location>
</feature>
<reference evidence="9" key="1">
    <citation type="submission" date="2021-01" db="UniProtKB">
        <authorList>
            <consortium name="EnsemblMetazoa"/>
        </authorList>
    </citation>
    <scope>IDENTIFICATION</scope>
</reference>
<evidence type="ECO:0000256" key="1">
    <source>
        <dbReference type="ARBA" id="ARBA00004123"/>
    </source>
</evidence>
<evidence type="ECO:0000256" key="3">
    <source>
        <dbReference type="ARBA" id="ARBA00023125"/>
    </source>
</evidence>
<dbReference type="PROSITE" id="PS51968">
    <property type="entry name" value="GRH_CP2_DB"/>
    <property type="match status" value="1"/>
</dbReference>
<evidence type="ECO:0000256" key="7">
    <source>
        <dbReference type="SAM" id="MobiDB-lite"/>
    </source>
</evidence>
<keyword evidence="3 6" id="KW-0238">DNA-binding</keyword>